<dbReference type="Gene3D" id="2.30.29.30">
    <property type="entry name" value="Pleckstrin-homology domain (PH domain)/Phosphotyrosine-binding domain (PTB)"/>
    <property type="match status" value="1"/>
</dbReference>
<evidence type="ECO:0000313" key="4">
    <source>
        <dbReference type="EMBL" id="KXS20913.1"/>
    </source>
</evidence>
<dbReference type="GO" id="GO:0005634">
    <property type="term" value="C:nucleus"/>
    <property type="evidence" value="ECO:0007669"/>
    <property type="project" value="TreeGrafter"/>
</dbReference>
<dbReference type="GO" id="GO:0031490">
    <property type="term" value="F:chromatin DNA binding"/>
    <property type="evidence" value="ECO:0007669"/>
    <property type="project" value="TreeGrafter"/>
</dbReference>
<dbReference type="InterPro" id="IPR011993">
    <property type="entry name" value="PH-like_dom_sf"/>
</dbReference>
<organism evidence="4 5">
    <name type="scientific">Gonapodya prolifera (strain JEL478)</name>
    <name type="common">Monoblepharis prolifera</name>
    <dbReference type="NCBI Taxonomy" id="1344416"/>
    <lineage>
        <taxon>Eukaryota</taxon>
        <taxon>Fungi</taxon>
        <taxon>Fungi incertae sedis</taxon>
        <taxon>Chytridiomycota</taxon>
        <taxon>Chytridiomycota incertae sedis</taxon>
        <taxon>Monoblepharidomycetes</taxon>
        <taxon>Monoblepharidales</taxon>
        <taxon>Gonapodyaceae</taxon>
        <taxon>Gonapodya</taxon>
    </lineage>
</organism>
<dbReference type="STRING" id="1344416.A0A139AWF4"/>
<dbReference type="CDD" id="cd13214">
    <property type="entry name" value="PH-GRAM_WBP2"/>
    <property type="match status" value="1"/>
</dbReference>
<evidence type="ECO:0000256" key="2">
    <source>
        <dbReference type="SAM" id="SignalP"/>
    </source>
</evidence>
<dbReference type="OrthoDB" id="1259151at2759"/>
<name>A0A139AWF4_GONPJ</name>
<dbReference type="InterPro" id="IPR004182">
    <property type="entry name" value="GRAM"/>
</dbReference>
<evidence type="ECO:0000259" key="3">
    <source>
        <dbReference type="Pfam" id="PF02893"/>
    </source>
</evidence>
<reference evidence="4 5" key="1">
    <citation type="journal article" date="2015" name="Genome Biol. Evol.">
        <title>Phylogenomic analyses indicate that early fungi evolved digesting cell walls of algal ancestors of land plants.</title>
        <authorList>
            <person name="Chang Y."/>
            <person name="Wang S."/>
            <person name="Sekimoto S."/>
            <person name="Aerts A.L."/>
            <person name="Choi C."/>
            <person name="Clum A."/>
            <person name="LaButti K.M."/>
            <person name="Lindquist E.A."/>
            <person name="Yee Ngan C."/>
            <person name="Ohm R.A."/>
            <person name="Salamov A.A."/>
            <person name="Grigoriev I.V."/>
            <person name="Spatafora J.W."/>
            <person name="Berbee M.L."/>
        </authorList>
    </citation>
    <scope>NUCLEOTIDE SEQUENCE [LARGE SCALE GENOMIC DNA]</scope>
    <source>
        <strain evidence="4 5">JEL478</strain>
    </source>
</reference>
<sequence length="167" mass="17680">MSFNSAMILNGLLSLVPGERVVLHQDGVRCDIATPTATSYNGSIVLTSKRVVFMPLQVDRSYSSFVIPLGNISEGKFVQPMFDANRFECSVAPVLNGGLESPANVKMAFKNGGAYDFYTTLTTLTAQLELEPPPDEALPSYPGPAPVDQAGGQAGSGVPEDAPPPYV</sequence>
<dbReference type="Proteomes" id="UP000070544">
    <property type="component" value="Unassembled WGS sequence"/>
</dbReference>
<feature type="signal peptide" evidence="2">
    <location>
        <begin position="1"/>
        <end position="18"/>
    </location>
</feature>
<dbReference type="AlphaFoldDB" id="A0A139AWF4"/>
<feature type="domain" description="GRAM" evidence="3">
    <location>
        <begin position="15"/>
        <end position="121"/>
    </location>
</feature>
<evidence type="ECO:0000256" key="1">
    <source>
        <dbReference type="SAM" id="MobiDB-lite"/>
    </source>
</evidence>
<dbReference type="EMBL" id="KQ965734">
    <property type="protein sequence ID" value="KXS20913.1"/>
    <property type="molecule type" value="Genomic_DNA"/>
</dbReference>
<dbReference type="InterPro" id="IPR044852">
    <property type="entry name" value="WBP2-like"/>
</dbReference>
<evidence type="ECO:0000313" key="5">
    <source>
        <dbReference type="Proteomes" id="UP000070544"/>
    </source>
</evidence>
<feature type="region of interest" description="Disordered" evidence="1">
    <location>
        <begin position="131"/>
        <end position="167"/>
    </location>
</feature>
<dbReference type="GO" id="GO:0003713">
    <property type="term" value="F:transcription coactivator activity"/>
    <property type="evidence" value="ECO:0007669"/>
    <property type="project" value="InterPro"/>
</dbReference>
<proteinExistence type="predicted"/>
<gene>
    <name evidence="4" type="ORF">M427DRAFT_51869</name>
</gene>
<dbReference type="SUPFAM" id="SSF50729">
    <property type="entry name" value="PH domain-like"/>
    <property type="match status" value="1"/>
</dbReference>
<dbReference type="PANTHER" id="PTHR31606">
    <property type="entry name" value="WW DOMAIN BINDING PROTEIN 2, ISOFORM E"/>
    <property type="match status" value="1"/>
</dbReference>
<accession>A0A139AWF4</accession>
<feature type="chain" id="PRO_5007296473" description="GRAM domain-containing protein" evidence="2">
    <location>
        <begin position="19"/>
        <end position="167"/>
    </location>
</feature>
<keyword evidence="5" id="KW-1185">Reference proteome</keyword>
<dbReference type="PANTHER" id="PTHR31606:SF1">
    <property type="entry name" value="WW DOMAIN BINDING PROTEIN 2, ISOFORM E"/>
    <property type="match status" value="1"/>
</dbReference>
<protein>
    <recommendedName>
        <fullName evidence="3">GRAM domain-containing protein</fullName>
    </recommendedName>
</protein>
<keyword evidence="2" id="KW-0732">Signal</keyword>
<dbReference type="Pfam" id="PF02893">
    <property type="entry name" value="GRAM"/>
    <property type="match status" value="1"/>
</dbReference>